<dbReference type="NCBIfam" id="TIGR01923">
    <property type="entry name" value="menE"/>
    <property type="match status" value="1"/>
</dbReference>
<organism evidence="7 8">
    <name type="scientific">Enterovibrio gelatinilyticus</name>
    <dbReference type="NCBI Taxonomy" id="2899819"/>
    <lineage>
        <taxon>Bacteria</taxon>
        <taxon>Pseudomonadati</taxon>
        <taxon>Pseudomonadota</taxon>
        <taxon>Gammaproteobacteria</taxon>
        <taxon>Vibrionales</taxon>
        <taxon>Vibrionaceae</taxon>
        <taxon>Enterovibrio</taxon>
    </lineage>
</organism>
<dbReference type="EC" id="6.2.1.26" evidence="7"/>
<gene>
    <name evidence="7" type="primary">menE</name>
    <name evidence="7" type="ORF">LRP50_07695</name>
</gene>
<dbReference type="CDD" id="cd17630">
    <property type="entry name" value="OSB_MenE-like"/>
    <property type="match status" value="1"/>
</dbReference>
<comment type="caution">
    <text evidence="7">The sequence shown here is derived from an EMBL/GenBank/DDBJ whole genome shotgun (WGS) entry which is preliminary data.</text>
</comment>
<evidence type="ECO:0000256" key="4">
    <source>
        <dbReference type="ARBA" id="ARBA00022741"/>
    </source>
</evidence>
<proteinExistence type="inferred from homology"/>
<dbReference type="PROSITE" id="PS00455">
    <property type="entry name" value="AMP_BINDING"/>
    <property type="match status" value="1"/>
</dbReference>
<dbReference type="PANTHER" id="PTHR43201">
    <property type="entry name" value="ACYL-COA SYNTHETASE"/>
    <property type="match status" value="1"/>
</dbReference>
<keyword evidence="5" id="KW-0067">ATP-binding</keyword>
<keyword evidence="3 7" id="KW-0436">Ligase</keyword>
<dbReference type="InterPro" id="IPR045851">
    <property type="entry name" value="AMP-bd_C_sf"/>
</dbReference>
<accession>A0ABT5QYB2</accession>
<sequence length="478" mass="52469">MAPLKPISFSQWPWHHWMDVHPDETAIRCDRQNISWQQLCSDIDGVEFDPTLSNSSLVAILSENHYDTLVQMLAAWQQGFATLMLNPAFSASARCEIFERVGIEGFIDPSSDLLNDARNDSLNQPAFSTCFRQPSLPSTSRATGYDPQRCLTLTLTSGSSGSPKAVTHSADNHLASATGLFSLMPFESTDCWLLSLPLFHISGLAIVWRWLAKGATLKVADTSGDNLINALNGATHASLVPTQLTRLVEAAKPTSLHSVLLGGAVIPQALVDRAEQQGIGCWCGYGMTEMASTITAKRANGAFSVGATLPFRQLMLSDQDEVWVKGETLSAGYMVDRALVPLAQDWFQTKDKGSWASERNDLMIIGRLDNMFICGGENVQPETVERLLGRFEGISQLFIVPLADTRWGYIPVALVEGDTDTEAFLTWSKTRVPAYQCPKAVFPLPSHLLSGGIKISRQALSEWLHEQIHSLRNTSESN</sequence>
<name>A0ABT5QYB2_9GAMM</name>
<evidence type="ECO:0000256" key="3">
    <source>
        <dbReference type="ARBA" id="ARBA00022598"/>
    </source>
</evidence>
<dbReference type="InterPro" id="IPR010192">
    <property type="entry name" value="MenE"/>
</dbReference>
<dbReference type="RefSeq" id="WP_274163873.1">
    <property type="nucleotide sequence ID" value="NZ_JAJUBC010000006.1"/>
</dbReference>
<dbReference type="Gene3D" id="3.40.50.12780">
    <property type="entry name" value="N-terminal domain of ligase-like"/>
    <property type="match status" value="1"/>
</dbReference>
<dbReference type="Pfam" id="PF00501">
    <property type="entry name" value="AMP-binding"/>
    <property type="match status" value="1"/>
</dbReference>
<dbReference type="Gene3D" id="3.30.300.30">
    <property type="match status" value="1"/>
</dbReference>
<feature type="domain" description="AMP-dependent synthetase/ligase" evidence="6">
    <location>
        <begin position="16"/>
        <end position="333"/>
    </location>
</feature>
<dbReference type="InterPro" id="IPR042099">
    <property type="entry name" value="ANL_N_sf"/>
</dbReference>
<evidence type="ECO:0000313" key="8">
    <source>
        <dbReference type="Proteomes" id="UP001149400"/>
    </source>
</evidence>
<evidence type="ECO:0000256" key="2">
    <source>
        <dbReference type="ARBA" id="ARBA00022428"/>
    </source>
</evidence>
<keyword evidence="8" id="KW-1185">Reference proteome</keyword>
<dbReference type="SUPFAM" id="SSF56801">
    <property type="entry name" value="Acetyl-CoA synthetase-like"/>
    <property type="match status" value="1"/>
</dbReference>
<comment type="similarity">
    <text evidence="1">Belongs to the ATP-dependent AMP-binding enzyme family.</text>
</comment>
<dbReference type="EMBL" id="JAJUBC010000006">
    <property type="protein sequence ID" value="MDD1793008.1"/>
    <property type="molecule type" value="Genomic_DNA"/>
</dbReference>
<keyword evidence="2" id="KW-0474">Menaquinone biosynthesis</keyword>
<reference evidence="7" key="1">
    <citation type="submission" date="2021-12" db="EMBL/GenBank/DDBJ databases">
        <title>Enterovibrio ZSDZ35 sp. nov. and Enterovibrio ZSDZ42 sp. nov., isolated from coastal seawater in Qingdao.</title>
        <authorList>
            <person name="Zhang P."/>
        </authorList>
    </citation>
    <scope>NUCLEOTIDE SEQUENCE</scope>
    <source>
        <strain evidence="7">ZSDZ42</strain>
    </source>
</reference>
<dbReference type="GO" id="GO:0008756">
    <property type="term" value="F:o-succinylbenzoate-CoA ligase activity"/>
    <property type="evidence" value="ECO:0007669"/>
    <property type="project" value="UniProtKB-EC"/>
</dbReference>
<dbReference type="NCBIfam" id="NF006539">
    <property type="entry name" value="PRK09029.1"/>
    <property type="match status" value="1"/>
</dbReference>
<evidence type="ECO:0000259" key="6">
    <source>
        <dbReference type="Pfam" id="PF00501"/>
    </source>
</evidence>
<dbReference type="InterPro" id="IPR020845">
    <property type="entry name" value="AMP-binding_CS"/>
</dbReference>
<evidence type="ECO:0000313" key="7">
    <source>
        <dbReference type="EMBL" id="MDD1793008.1"/>
    </source>
</evidence>
<dbReference type="InterPro" id="IPR000873">
    <property type="entry name" value="AMP-dep_synth/lig_dom"/>
</dbReference>
<dbReference type="PANTHER" id="PTHR43201:SF5">
    <property type="entry name" value="MEDIUM-CHAIN ACYL-COA LIGASE ACSF2, MITOCHONDRIAL"/>
    <property type="match status" value="1"/>
</dbReference>
<dbReference type="Proteomes" id="UP001149400">
    <property type="component" value="Unassembled WGS sequence"/>
</dbReference>
<protein>
    <submittedName>
        <fullName evidence="7">O-succinylbenzoate--CoA ligase</fullName>
        <ecNumber evidence="7">6.2.1.26</ecNumber>
    </submittedName>
</protein>
<keyword evidence="4" id="KW-0547">Nucleotide-binding</keyword>
<evidence type="ECO:0000256" key="5">
    <source>
        <dbReference type="ARBA" id="ARBA00022840"/>
    </source>
</evidence>
<evidence type="ECO:0000256" key="1">
    <source>
        <dbReference type="ARBA" id="ARBA00006432"/>
    </source>
</evidence>